<comment type="caution">
    <text evidence="22">The sequence shown here is derived from an EMBL/GenBank/DDBJ whole genome shotgun (WGS) entry which is preliminary data.</text>
</comment>
<dbReference type="InterPro" id="IPR030677">
    <property type="entry name" value="Nnr"/>
</dbReference>
<feature type="binding site" evidence="17">
    <location>
        <position position="251"/>
    </location>
    <ligand>
        <name>(6S)-NADPHX</name>
        <dbReference type="ChEBI" id="CHEBI:64076"/>
    </ligand>
</feature>
<keyword evidence="6 17" id="KW-0547">Nucleotide-binding</keyword>
<evidence type="ECO:0000256" key="18">
    <source>
        <dbReference type="HAMAP-Rule" id="MF_01966"/>
    </source>
</evidence>
<keyword evidence="10 17" id="KW-0520">NAD</keyword>
<keyword evidence="12 17" id="KW-0456">Lyase</keyword>
<dbReference type="NCBIfam" id="TIGR00196">
    <property type="entry name" value="yjeF_cterm"/>
    <property type="match status" value="1"/>
</dbReference>
<evidence type="ECO:0000256" key="14">
    <source>
        <dbReference type="ARBA" id="ARBA00025153"/>
    </source>
</evidence>
<dbReference type="Gene3D" id="3.40.50.10260">
    <property type="entry name" value="YjeF N-terminal domain"/>
    <property type="match status" value="1"/>
</dbReference>
<dbReference type="InterPro" id="IPR017953">
    <property type="entry name" value="Carbohydrate_kinase_pred_CS"/>
</dbReference>
<comment type="function">
    <text evidence="14 19">Bifunctional enzyme that catalyzes the epimerization of the S- and R-forms of NAD(P)HX and the dehydration of the S-form of NAD(P)HX at the expense of ADP, which is converted to AMP. This allows the repair of both epimers of NAD(P)HX, a damaged form of NAD(P)H that is a result of enzymatic or heat-dependent hydration.</text>
</comment>
<name>A0A8T5UZR8_9EURY</name>
<evidence type="ECO:0000256" key="13">
    <source>
        <dbReference type="ARBA" id="ARBA00023268"/>
    </source>
</evidence>
<evidence type="ECO:0000256" key="9">
    <source>
        <dbReference type="ARBA" id="ARBA00022958"/>
    </source>
</evidence>
<dbReference type="Pfam" id="PF01256">
    <property type="entry name" value="Carb_kinase"/>
    <property type="match status" value="1"/>
</dbReference>
<dbReference type="RefSeq" id="WP_223790553.1">
    <property type="nucleotide sequence ID" value="NZ_JAIOUQ010000003.1"/>
</dbReference>
<dbReference type="EC" id="5.1.99.6" evidence="19"/>
<evidence type="ECO:0000256" key="15">
    <source>
        <dbReference type="ARBA" id="ARBA00048238"/>
    </source>
</evidence>
<feature type="binding site" evidence="18">
    <location>
        <position position="125"/>
    </location>
    <ligand>
        <name>K(+)</name>
        <dbReference type="ChEBI" id="CHEBI:29103"/>
    </ligand>
</feature>
<comment type="similarity">
    <text evidence="3 19">In the N-terminal section; belongs to the NnrE/AIBP family.</text>
</comment>
<reference evidence="23" key="1">
    <citation type="journal article" date="2022" name="Microbiol. Resour. Announc.">
        <title>Draft Genome Sequence of a Methanogenic Archaeon from West Spitsbergen Permafrost.</title>
        <authorList>
            <person name="Trubitsyn V."/>
            <person name="Rivkina E."/>
            <person name="Shcherbakova V."/>
        </authorList>
    </citation>
    <scope>NUCLEOTIDE SEQUENCE [LARGE SCALE GENOMIC DNA]</scope>
    <source>
        <strain evidence="23">VT</strain>
    </source>
</reference>
<dbReference type="Pfam" id="PF03853">
    <property type="entry name" value="YjeF_N"/>
    <property type="match status" value="1"/>
</dbReference>
<dbReference type="GO" id="GO:0046496">
    <property type="term" value="P:nicotinamide nucleotide metabolic process"/>
    <property type="evidence" value="ECO:0007669"/>
    <property type="project" value="UniProtKB-UniRule"/>
</dbReference>
<organism evidence="22 23">
    <name type="scientific">Methanobacterium spitsbergense</name>
    <dbReference type="NCBI Taxonomy" id="2874285"/>
    <lineage>
        <taxon>Archaea</taxon>
        <taxon>Methanobacteriati</taxon>
        <taxon>Methanobacteriota</taxon>
        <taxon>Methanomada group</taxon>
        <taxon>Methanobacteria</taxon>
        <taxon>Methanobacteriales</taxon>
        <taxon>Methanobacteriaceae</taxon>
        <taxon>Methanobacterium</taxon>
    </lineage>
</organism>
<accession>A0A8T5UZR8</accession>
<gene>
    <name evidence="17" type="primary">nnrD</name>
    <name evidence="18" type="synonym">nnrE</name>
    <name evidence="22" type="ORF">K8N75_02415</name>
</gene>
<dbReference type="InterPro" id="IPR004443">
    <property type="entry name" value="YjeF_N_dom"/>
</dbReference>
<dbReference type="SUPFAM" id="SSF64153">
    <property type="entry name" value="YjeF N-terminal domain-like"/>
    <property type="match status" value="1"/>
</dbReference>
<protein>
    <recommendedName>
        <fullName evidence="19">Bifunctional NAD(P)H-hydrate repair enzyme</fullName>
    </recommendedName>
    <alternativeName>
        <fullName evidence="19">Nicotinamide nucleotide repair protein</fullName>
    </alternativeName>
    <domain>
        <recommendedName>
            <fullName evidence="19">ADP-dependent (S)-NAD(P)H-hydrate dehydratase</fullName>
            <ecNumber evidence="19">4.2.1.136</ecNumber>
        </recommendedName>
        <alternativeName>
            <fullName evidence="19">ADP-dependent NAD(P)HX dehydratase</fullName>
        </alternativeName>
    </domain>
    <domain>
        <recommendedName>
            <fullName evidence="19">NAD(P)H-hydrate epimerase</fullName>
            <ecNumber evidence="19">5.1.99.6</ecNumber>
        </recommendedName>
    </domain>
</protein>
<dbReference type="GO" id="GO:0110051">
    <property type="term" value="P:metabolite repair"/>
    <property type="evidence" value="ECO:0007669"/>
    <property type="project" value="TreeGrafter"/>
</dbReference>
<comment type="similarity">
    <text evidence="4 19">In the C-terminal section; belongs to the NnrD/CARKD family.</text>
</comment>
<dbReference type="CDD" id="cd01171">
    <property type="entry name" value="YXKO-related"/>
    <property type="match status" value="1"/>
</dbReference>
<keyword evidence="8 17" id="KW-0521">NADP</keyword>
<comment type="caution">
    <text evidence="17">Lacks conserved residue(s) required for the propagation of feature annotation.</text>
</comment>
<evidence type="ECO:0000259" key="20">
    <source>
        <dbReference type="PROSITE" id="PS51383"/>
    </source>
</evidence>
<dbReference type="SUPFAM" id="SSF53613">
    <property type="entry name" value="Ribokinase-like"/>
    <property type="match status" value="1"/>
</dbReference>
<keyword evidence="9 18" id="KW-0630">Potassium</keyword>
<feature type="binding site" evidence="18">
    <location>
        <position position="53"/>
    </location>
    <ligand>
        <name>K(+)</name>
        <dbReference type="ChEBI" id="CHEBI:29103"/>
    </ligand>
</feature>
<proteinExistence type="inferred from homology"/>
<evidence type="ECO:0000256" key="4">
    <source>
        <dbReference type="ARBA" id="ARBA00009524"/>
    </source>
</evidence>
<dbReference type="GO" id="GO:0052855">
    <property type="term" value="F:ADP-dependent NAD(P)H-hydrate dehydratase activity"/>
    <property type="evidence" value="ECO:0007669"/>
    <property type="project" value="UniProtKB-UniRule"/>
</dbReference>
<feature type="domain" description="YjeF C-terminal" evidence="20">
    <location>
        <begin position="216"/>
        <end position="492"/>
    </location>
</feature>
<comment type="similarity">
    <text evidence="17">Belongs to the NnrD/CARKD family.</text>
</comment>
<feature type="domain" description="YjeF N-terminal" evidence="21">
    <location>
        <begin position="6"/>
        <end position="214"/>
    </location>
</feature>
<feature type="binding site" evidence="18">
    <location>
        <begin position="129"/>
        <end position="135"/>
    </location>
    <ligand>
        <name>(6S)-NADPHX</name>
        <dbReference type="ChEBI" id="CHEBI:64076"/>
    </ligand>
</feature>
<dbReference type="NCBIfam" id="TIGR00197">
    <property type="entry name" value="yjeF_nterm"/>
    <property type="match status" value="1"/>
</dbReference>
<feature type="binding site" evidence="18">
    <location>
        <position position="158"/>
    </location>
    <ligand>
        <name>(6S)-NADPHX</name>
        <dbReference type="ChEBI" id="CHEBI:64076"/>
    </ligand>
</feature>
<dbReference type="GO" id="GO:0046872">
    <property type="term" value="F:metal ion binding"/>
    <property type="evidence" value="ECO:0007669"/>
    <property type="project" value="UniProtKB-UniRule"/>
</dbReference>
<dbReference type="PANTHER" id="PTHR12592">
    <property type="entry name" value="ATP-DEPENDENT (S)-NAD(P)H-HYDRATE DEHYDRATASE FAMILY MEMBER"/>
    <property type="match status" value="1"/>
</dbReference>
<evidence type="ECO:0000256" key="16">
    <source>
        <dbReference type="ARBA" id="ARBA00049209"/>
    </source>
</evidence>
<evidence type="ECO:0000256" key="6">
    <source>
        <dbReference type="ARBA" id="ARBA00022741"/>
    </source>
</evidence>
<sequence length="493" mass="53000">MNIMDMMVVDANAEALGISKTLLMENAGKCIAQKIFEISKPCKVNIYAGTGGNGGDGFVTARYLLNHGFEVEIFLIGHPSRISSPESLKNWEVLHKLNIETSSIVLNIIEDHSQLGFSSAELVLDAILGTGTKGKLREPVSKAIDIINSSNSTVIAVDIPTGLDPQTGMVEHKAVKADFTVTFHKEKIGLKNADEEYLGDLKVCDIGIPEEAELYTGPGDLLRLTQRNINSHKGQNGNLLVLGGSKDYSGAPALAAISALRSGVDISVIACPKCVTSTIRSYSPDLIVKSLSNNYVTFDDTAKILELSKNANSMVIGCGIGREEETGLALTEMIEKINMPIVIDADALKLLNLDLIKHYRNEVILTPHKAEFKAFFGVDVPKKLDNQIDTILECSKKCKCTVLLKGSTDIISNGDKIKLNSTGNPGMTVGGTGDVLAGIVGALVAQGHEAFEAAYLGSFINGNAGDLAAEEYGYNLIASDIWKYIPQVFKRRI</sequence>
<dbReference type="GO" id="GO:0005524">
    <property type="term" value="F:ATP binding"/>
    <property type="evidence" value="ECO:0007669"/>
    <property type="project" value="UniProtKB-UniRule"/>
</dbReference>
<dbReference type="EC" id="4.2.1.136" evidence="19"/>
<keyword evidence="7 17" id="KW-0067">ATP-binding</keyword>
<evidence type="ECO:0000256" key="10">
    <source>
        <dbReference type="ARBA" id="ARBA00023027"/>
    </source>
</evidence>
<evidence type="ECO:0000256" key="7">
    <source>
        <dbReference type="ARBA" id="ARBA00022840"/>
    </source>
</evidence>
<feature type="binding site" evidence="17">
    <location>
        <position position="434"/>
    </location>
    <ligand>
        <name>(6S)-NADPHX</name>
        <dbReference type="ChEBI" id="CHEBI:64076"/>
    </ligand>
</feature>
<dbReference type="InterPro" id="IPR036652">
    <property type="entry name" value="YjeF_N_dom_sf"/>
</dbReference>
<dbReference type="AlphaFoldDB" id="A0A8T5UZR8"/>
<comment type="cofactor">
    <cofactor evidence="17">
        <name>Mg(2+)</name>
        <dbReference type="ChEBI" id="CHEBI:18420"/>
    </cofactor>
</comment>
<comment type="catalytic activity">
    <reaction evidence="2 18 19">
        <text>(6R)-NADPHX = (6S)-NADPHX</text>
        <dbReference type="Rhea" id="RHEA:32227"/>
        <dbReference type="ChEBI" id="CHEBI:64076"/>
        <dbReference type="ChEBI" id="CHEBI:64077"/>
        <dbReference type="EC" id="5.1.99.6"/>
    </reaction>
</comment>
<evidence type="ECO:0000256" key="3">
    <source>
        <dbReference type="ARBA" id="ARBA00006001"/>
    </source>
</evidence>
<evidence type="ECO:0000259" key="21">
    <source>
        <dbReference type="PROSITE" id="PS51385"/>
    </source>
</evidence>
<dbReference type="InterPro" id="IPR000631">
    <property type="entry name" value="CARKD"/>
</dbReference>
<keyword evidence="13" id="KW-0511">Multifunctional enzyme</keyword>
<feature type="binding site" evidence="17">
    <location>
        <position position="368"/>
    </location>
    <ligand>
        <name>(6S)-NADPHX</name>
        <dbReference type="ChEBI" id="CHEBI:64076"/>
    </ligand>
</feature>
<feature type="binding site" evidence="17">
    <location>
        <position position="319"/>
    </location>
    <ligand>
        <name>(6S)-NADPHX</name>
        <dbReference type="ChEBI" id="CHEBI:64076"/>
    </ligand>
</feature>
<dbReference type="InterPro" id="IPR029056">
    <property type="entry name" value="Ribokinase-like"/>
</dbReference>
<dbReference type="HAMAP" id="MF_01966">
    <property type="entry name" value="NADHX_epimerase"/>
    <property type="match status" value="1"/>
</dbReference>
<dbReference type="Gene3D" id="3.40.1190.20">
    <property type="match status" value="1"/>
</dbReference>
<dbReference type="PANTHER" id="PTHR12592:SF0">
    <property type="entry name" value="ATP-DEPENDENT (S)-NAD(P)H-HYDRATE DEHYDRATASE"/>
    <property type="match status" value="1"/>
</dbReference>
<dbReference type="PROSITE" id="PS51385">
    <property type="entry name" value="YJEF_N"/>
    <property type="match status" value="1"/>
</dbReference>
<evidence type="ECO:0000256" key="8">
    <source>
        <dbReference type="ARBA" id="ARBA00022857"/>
    </source>
</evidence>
<dbReference type="PROSITE" id="PS01050">
    <property type="entry name" value="YJEF_C_2"/>
    <property type="match status" value="1"/>
</dbReference>
<feature type="binding site" evidence="18">
    <location>
        <position position="161"/>
    </location>
    <ligand>
        <name>K(+)</name>
        <dbReference type="ChEBI" id="CHEBI:29103"/>
    </ligand>
</feature>
<dbReference type="PROSITE" id="PS51383">
    <property type="entry name" value="YJEF_C_3"/>
    <property type="match status" value="1"/>
</dbReference>
<evidence type="ECO:0000256" key="19">
    <source>
        <dbReference type="PIRNR" id="PIRNR017184"/>
    </source>
</evidence>
<evidence type="ECO:0000313" key="23">
    <source>
        <dbReference type="Proteomes" id="UP000825933"/>
    </source>
</evidence>
<evidence type="ECO:0000256" key="2">
    <source>
        <dbReference type="ARBA" id="ARBA00000909"/>
    </source>
</evidence>
<evidence type="ECO:0000256" key="17">
    <source>
        <dbReference type="HAMAP-Rule" id="MF_01965"/>
    </source>
</evidence>
<evidence type="ECO:0000313" key="22">
    <source>
        <dbReference type="EMBL" id="MBZ2164905.1"/>
    </source>
</evidence>
<dbReference type="Proteomes" id="UP000825933">
    <property type="component" value="Unassembled WGS sequence"/>
</dbReference>
<dbReference type="HAMAP" id="MF_01965">
    <property type="entry name" value="NADHX_dehydratase"/>
    <property type="match status" value="1"/>
</dbReference>
<comment type="similarity">
    <text evidence="18">Belongs to the NnrE/AIBP family.</text>
</comment>
<keyword evidence="23" id="KW-1185">Reference proteome</keyword>
<comment type="catalytic activity">
    <reaction evidence="15 17 19">
        <text>(6S)-NADHX + ADP = AMP + phosphate + NADH + H(+)</text>
        <dbReference type="Rhea" id="RHEA:32223"/>
        <dbReference type="ChEBI" id="CHEBI:15378"/>
        <dbReference type="ChEBI" id="CHEBI:43474"/>
        <dbReference type="ChEBI" id="CHEBI:57945"/>
        <dbReference type="ChEBI" id="CHEBI:64074"/>
        <dbReference type="ChEBI" id="CHEBI:456215"/>
        <dbReference type="ChEBI" id="CHEBI:456216"/>
        <dbReference type="EC" id="4.2.1.136"/>
    </reaction>
</comment>
<feature type="binding site" evidence="18">
    <location>
        <begin position="52"/>
        <end position="56"/>
    </location>
    <ligand>
        <name>(6S)-NADPHX</name>
        <dbReference type="ChEBI" id="CHEBI:64076"/>
    </ligand>
</feature>
<dbReference type="GO" id="GO:0052856">
    <property type="term" value="F:NAD(P)HX epimerase activity"/>
    <property type="evidence" value="ECO:0007669"/>
    <property type="project" value="UniProtKB-UniRule"/>
</dbReference>
<evidence type="ECO:0000256" key="11">
    <source>
        <dbReference type="ARBA" id="ARBA00023235"/>
    </source>
</evidence>
<evidence type="ECO:0000256" key="5">
    <source>
        <dbReference type="ARBA" id="ARBA00022723"/>
    </source>
</evidence>
<evidence type="ECO:0000256" key="1">
    <source>
        <dbReference type="ARBA" id="ARBA00000013"/>
    </source>
</evidence>
<dbReference type="PIRSF" id="PIRSF017184">
    <property type="entry name" value="Nnr"/>
    <property type="match status" value="1"/>
</dbReference>
<evidence type="ECO:0000256" key="12">
    <source>
        <dbReference type="ARBA" id="ARBA00023239"/>
    </source>
</evidence>
<comment type="catalytic activity">
    <reaction evidence="16 17 19">
        <text>(6S)-NADPHX + ADP = AMP + phosphate + NADPH + H(+)</text>
        <dbReference type="Rhea" id="RHEA:32235"/>
        <dbReference type="ChEBI" id="CHEBI:15378"/>
        <dbReference type="ChEBI" id="CHEBI:43474"/>
        <dbReference type="ChEBI" id="CHEBI:57783"/>
        <dbReference type="ChEBI" id="CHEBI:64076"/>
        <dbReference type="ChEBI" id="CHEBI:456215"/>
        <dbReference type="ChEBI" id="CHEBI:456216"/>
        <dbReference type="EC" id="4.2.1.136"/>
    </reaction>
</comment>
<comment type="function">
    <text evidence="17">Catalyzes the dehydration of the S-form of NAD(P)HX at the expense of ADP, which is converted to AMP. Together with NAD(P)HX epimerase, which catalyzes the epimerization of the S- and R-forms, the enzyme allows the repair of both epimers of NAD(P)HX, a damaged form of NAD(P)H that is a result of enzymatic or heat-dependent hydration.</text>
</comment>
<keyword evidence="11 18" id="KW-0413">Isomerase</keyword>
<keyword evidence="5 18" id="KW-0479">Metal-binding</keyword>
<feature type="binding site" evidence="17">
    <location>
        <position position="433"/>
    </location>
    <ligand>
        <name>AMP</name>
        <dbReference type="ChEBI" id="CHEBI:456215"/>
    </ligand>
</feature>
<dbReference type="EMBL" id="JAIOUQ010000003">
    <property type="protein sequence ID" value="MBZ2164905.1"/>
    <property type="molecule type" value="Genomic_DNA"/>
</dbReference>
<comment type="function">
    <text evidence="18">Catalyzes the epimerization of the S- and R-forms of NAD(P)HX, a damaged form of NAD(P)H that is a result of enzymatic or heat-dependent hydration. This is a prerequisite for the S-specific NAD(P)H-hydrate dehydratase to allow the repair of both epimers of NAD(P)HX.</text>
</comment>
<comment type="subunit">
    <text evidence="17">Homotetramer.</text>
</comment>
<comment type="cofactor">
    <cofactor evidence="18 19">
        <name>K(+)</name>
        <dbReference type="ChEBI" id="CHEBI:29103"/>
    </cofactor>
    <text evidence="18 19">Binds 1 potassium ion per subunit.</text>
</comment>
<comment type="catalytic activity">
    <reaction evidence="1 18 19">
        <text>(6R)-NADHX = (6S)-NADHX</text>
        <dbReference type="Rhea" id="RHEA:32215"/>
        <dbReference type="ChEBI" id="CHEBI:64074"/>
        <dbReference type="ChEBI" id="CHEBI:64075"/>
        <dbReference type="EC" id="5.1.99.6"/>
    </reaction>
</comment>